<evidence type="ECO:0000256" key="5">
    <source>
        <dbReference type="ARBA" id="ARBA00031395"/>
    </source>
</evidence>
<dbReference type="HAMAP" id="MF_00259">
    <property type="entry name" value="GcvT"/>
    <property type="match status" value="1"/>
</dbReference>
<evidence type="ECO:0000313" key="12">
    <source>
        <dbReference type="Proteomes" id="UP000636949"/>
    </source>
</evidence>
<keyword evidence="12" id="KW-1185">Reference proteome</keyword>
<dbReference type="Gene3D" id="2.40.30.110">
    <property type="entry name" value="Aminomethyltransferase beta-barrel domains"/>
    <property type="match status" value="1"/>
</dbReference>
<dbReference type="RefSeq" id="WP_117001979.1">
    <property type="nucleotide sequence ID" value="NZ_BMJS01000008.1"/>
</dbReference>
<evidence type="ECO:0000256" key="7">
    <source>
        <dbReference type="HAMAP-Rule" id="MF_00259"/>
    </source>
</evidence>
<dbReference type="EC" id="2.1.2.10" evidence="2 7"/>
<dbReference type="InterPro" id="IPR022903">
    <property type="entry name" value="GcvT_bac"/>
</dbReference>
<evidence type="ECO:0000256" key="3">
    <source>
        <dbReference type="ARBA" id="ARBA00022576"/>
    </source>
</evidence>
<proteinExistence type="inferred from homology"/>
<dbReference type="Pfam" id="PF08669">
    <property type="entry name" value="GCV_T_C"/>
    <property type="match status" value="1"/>
</dbReference>
<evidence type="ECO:0000313" key="11">
    <source>
        <dbReference type="EMBL" id="GGF95149.1"/>
    </source>
</evidence>
<comment type="catalytic activity">
    <reaction evidence="6 7">
        <text>N(6)-[(R)-S(8)-aminomethyldihydrolipoyl]-L-lysyl-[protein] + (6S)-5,6,7,8-tetrahydrofolate = N(6)-[(R)-dihydrolipoyl]-L-lysyl-[protein] + (6R)-5,10-methylene-5,6,7,8-tetrahydrofolate + NH4(+)</text>
        <dbReference type="Rhea" id="RHEA:16945"/>
        <dbReference type="Rhea" id="RHEA-COMP:10475"/>
        <dbReference type="Rhea" id="RHEA-COMP:10492"/>
        <dbReference type="ChEBI" id="CHEBI:15636"/>
        <dbReference type="ChEBI" id="CHEBI:28938"/>
        <dbReference type="ChEBI" id="CHEBI:57453"/>
        <dbReference type="ChEBI" id="CHEBI:83100"/>
        <dbReference type="ChEBI" id="CHEBI:83143"/>
        <dbReference type="EC" id="2.1.2.10"/>
    </reaction>
</comment>
<dbReference type="GO" id="GO:0005960">
    <property type="term" value="C:glycine cleavage complex"/>
    <property type="evidence" value="ECO:0007669"/>
    <property type="project" value="InterPro"/>
</dbReference>
<dbReference type="FunFam" id="3.30.70.1400:FF:000001">
    <property type="entry name" value="Aminomethyltransferase"/>
    <property type="match status" value="1"/>
</dbReference>
<comment type="function">
    <text evidence="7">The glycine cleavage system catalyzes the degradation of glycine.</text>
</comment>
<dbReference type="PIRSF" id="PIRSF006487">
    <property type="entry name" value="GcvT"/>
    <property type="match status" value="1"/>
</dbReference>
<reference evidence="11" key="2">
    <citation type="submission" date="2020-09" db="EMBL/GenBank/DDBJ databases">
        <authorList>
            <person name="Sun Q."/>
            <person name="Zhou Y."/>
        </authorList>
    </citation>
    <scope>NUCLEOTIDE SEQUENCE</scope>
    <source>
        <strain evidence="11">CGMCC 1.15758</strain>
    </source>
</reference>
<dbReference type="InterPro" id="IPR006223">
    <property type="entry name" value="GcvT"/>
</dbReference>
<dbReference type="InterPro" id="IPR013977">
    <property type="entry name" value="GcvT_C"/>
</dbReference>
<evidence type="ECO:0000256" key="6">
    <source>
        <dbReference type="ARBA" id="ARBA00047665"/>
    </source>
</evidence>
<dbReference type="GO" id="GO:0004047">
    <property type="term" value="F:aminomethyltransferase activity"/>
    <property type="evidence" value="ECO:0007669"/>
    <property type="project" value="UniProtKB-UniRule"/>
</dbReference>
<dbReference type="Gene3D" id="4.10.1250.10">
    <property type="entry name" value="Aminomethyltransferase fragment"/>
    <property type="match status" value="1"/>
</dbReference>
<dbReference type="InterPro" id="IPR027266">
    <property type="entry name" value="TrmE/GcvT-like"/>
</dbReference>
<feature type="binding site" evidence="8">
    <location>
        <position position="195"/>
    </location>
    <ligand>
        <name>substrate</name>
    </ligand>
</feature>
<organism evidence="11 12">
    <name type="scientific">Cysteiniphilum litorale</name>
    <dbReference type="NCBI Taxonomy" id="2056700"/>
    <lineage>
        <taxon>Bacteria</taxon>
        <taxon>Pseudomonadati</taxon>
        <taxon>Pseudomonadota</taxon>
        <taxon>Gammaproteobacteria</taxon>
        <taxon>Thiotrichales</taxon>
        <taxon>Fastidiosibacteraceae</taxon>
        <taxon>Cysteiniphilum</taxon>
    </lineage>
</organism>
<dbReference type="InterPro" id="IPR029043">
    <property type="entry name" value="GcvT/YgfZ_C"/>
</dbReference>
<feature type="domain" description="Aminomethyltransferase C-terminal" evidence="10">
    <location>
        <begin position="278"/>
        <end position="351"/>
    </location>
</feature>
<sequence>MGLITPLYEKHLQHNARMVDFAGWEMPIQYQGVIEEHHAVRKSAGIFDVSHMLTVDIIGKDAKRFIRFLLANDINKVPQGKALYSCMLNEGAGIVDDLIAYHFRDDFIRLVINAGNRTTDVEWMNKHKSNFDVKINVRDDLAIIAVQGPKARQKADVALANLATEEVRNLKPFSMHKNGEWMIARTGYTGEDGYEISLPASEVCAFWDKLIDEGVTPCGLASRDTLRLEAGMNLYSQDMDQTTTPVESALMWTVALTDDRDFIGKEALLKKKPAIDSKLVGLVLLDRGVLRHGQKVVVEGSSKTGVITSGTFSPTLSESIALARIPKDAENVFVEIRNKQVPAKIVQFPFVRKGEKVYRECQKAVTEN</sequence>
<dbReference type="InterPro" id="IPR028896">
    <property type="entry name" value="GcvT/YgfZ/DmdA"/>
</dbReference>
<dbReference type="NCBIfam" id="TIGR00528">
    <property type="entry name" value="gcvT"/>
    <property type="match status" value="1"/>
</dbReference>
<dbReference type="PANTHER" id="PTHR43757">
    <property type="entry name" value="AMINOMETHYLTRANSFERASE"/>
    <property type="match status" value="1"/>
</dbReference>
<evidence type="ECO:0000256" key="2">
    <source>
        <dbReference type="ARBA" id="ARBA00012616"/>
    </source>
</evidence>
<dbReference type="PANTHER" id="PTHR43757:SF2">
    <property type="entry name" value="AMINOMETHYLTRANSFERASE, MITOCHONDRIAL"/>
    <property type="match status" value="1"/>
</dbReference>
<evidence type="ECO:0000259" key="10">
    <source>
        <dbReference type="Pfam" id="PF08669"/>
    </source>
</evidence>
<evidence type="ECO:0000256" key="4">
    <source>
        <dbReference type="ARBA" id="ARBA00022679"/>
    </source>
</evidence>
<dbReference type="NCBIfam" id="NF001567">
    <property type="entry name" value="PRK00389.1"/>
    <property type="match status" value="1"/>
</dbReference>
<comment type="similarity">
    <text evidence="1 7">Belongs to the GcvT family.</text>
</comment>
<dbReference type="AlphaFoldDB" id="A0A8J2Z435"/>
<dbReference type="SUPFAM" id="SSF103025">
    <property type="entry name" value="Folate-binding domain"/>
    <property type="match status" value="1"/>
</dbReference>
<dbReference type="FunFam" id="4.10.1250.10:FF:000001">
    <property type="entry name" value="Aminomethyltransferase"/>
    <property type="match status" value="1"/>
</dbReference>
<name>A0A8J2Z435_9GAMM</name>
<gene>
    <name evidence="7 11" type="primary">gcvT</name>
    <name evidence="11" type="ORF">GCM10010995_10490</name>
</gene>
<reference evidence="11" key="1">
    <citation type="journal article" date="2014" name="Int. J. Syst. Evol. Microbiol.">
        <title>Complete genome sequence of Corynebacterium casei LMG S-19264T (=DSM 44701T), isolated from a smear-ripened cheese.</title>
        <authorList>
            <consortium name="US DOE Joint Genome Institute (JGI-PGF)"/>
            <person name="Walter F."/>
            <person name="Albersmeier A."/>
            <person name="Kalinowski J."/>
            <person name="Ruckert C."/>
        </authorList>
    </citation>
    <scope>NUCLEOTIDE SEQUENCE</scope>
    <source>
        <strain evidence="11">CGMCC 1.15758</strain>
    </source>
</reference>
<evidence type="ECO:0000256" key="1">
    <source>
        <dbReference type="ARBA" id="ARBA00008609"/>
    </source>
</evidence>
<evidence type="ECO:0000259" key="9">
    <source>
        <dbReference type="Pfam" id="PF01571"/>
    </source>
</evidence>
<feature type="domain" description="GCVT N-terminal" evidence="9">
    <location>
        <begin position="7"/>
        <end position="256"/>
    </location>
</feature>
<evidence type="ECO:0000256" key="8">
    <source>
        <dbReference type="PIRSR" id="PIRSR006487-1"/>
    </source>
</evidence>
<protein>
    <recommendedName>
        <fullName evidence="2 7">Aminomethyltransferase</fullName>
        <ecNumber evidence="2 7">2.1.2.10</ecNumber>
    </recommendedName>
    <alternativeName>
        <fullName evidence="5 7">Glycine cleavage system T protein</fullName>
    </alternativeName>
</protein>
<dbReference type="SUPFAM" id="SSF101790">
    <property type="entry name" value="Aminomethyltransferase beta-barrel domain"/>
    <property type="match status" value="1"/>
</dbReference>
<keyword evidence="3 7" id="KW-0032">Aminotransferase</keyword>
<dbReference type="Gene3D" id="3.30.1360.120">
    <property type="entry name" value="Probable tRNA modification gtpase trme, domain 1"/>
    <property type="match status" value="1"/>
</dbReference>
<dbReference type="OrthoDB" id="9774591at2"/>
<comment type="subunit">
    <text evidence="7">The glycine cleavage system is composed of four proteins: P, T, L and H.</text>
</comment>
<dbReference type="GO" id="GO:0005829">
    <property type="term" value="C:cytosol"/>
    <property type="evidence" value="ECO:0007669"/>
    <property type="project" value="TreeGrafter"/>
</dbReference>
<dbReference type="Gene3D" id="3.30.70.1400">
    <property type="entry name" value="Aminomethyltransferase beta-barrel domains"/>
    <property type="match status" value="1"/>
</dbReference>
<dbReference type="GO" id="GO:0008483">
    <property type="term" value="F:transaminase activity"/>
    <property type="evidence" value="ECO:0007669"/>
    <property type="project" value="UniProtKB-KW"/>
</dbReference>
<comment type="caution">
    <text evidence="11">The sequence shown here is derived from an EMBL/GenBank/DDBJ whole genome shotgun (WGS) entry which is preliminary data.</text>
</comment>
<dbReference type="InterPro" id="IPR006222">
    <property type="entry name" value="GCVT_N"/>
</dbReference>
<keyword evidence="4 7" id="KW-0808">Transferase</keyword>
<dbReference type="GO" id="GO:0019464">
    <property type="term" value="P:glycine decarboxylation via glycine cleavage system"/>
    <property type="evidence" value="ECO:0007669"/>
    <property type="project" value="UniProtKB-UniRule"/>
</dbReference>
<dbReference type="Proteomes" id="UP000636949">
    <property type="component" value="Unassembled WGS sequence"/>
</dbReference>
<dbReference type="EMBL" id="BMJS01000008">
    <property type="protein sequence ID" value="GGF95149.1"/>
    <property type="molecule type" value="Genomic_DNA"/>
</dbReference>
<accession>A0A8J2Z435</accession>
<dbReference type="Pfam" id="PF01571">
    <property type="entry name" value="GCV_T"/>
    <property type="match status" value="1"/>
</dbReference>